<feature type="site" description="Interaction with DNA" evidence="10">
    <location>
        <position position="148"/>
    </location>
</feature>
<comment type="function">
    <text evidence="10">Releases the supercoiling and torsional tension of DNA, which is introduced during the DNA replication and transcription, by transiently cleaving and rejoining one strand of the DNA duplex. Introduces a single-strand break via transesterification at a target site in duplex DNA. The scissile phosphodiester is attacked by the catalytic tyrosine of the enzyme, resulting in the formation of a DNA-(5'-phosphotyrosyl)-enzyme intermediate and the expulsion of a 3'-OH DNA strand. The free DNA strand then undergoes passage around the unbroken strand, thus removing DNA supercoils. Finally, in the religation step, the DNA 3'-OH attacks the covalent intermediate to expel the active-site tyrosine and restore the DNA phosphodiester backbone.</text>
</comment>
<keyword evidence="8 10" id="KW-0238">DNA-binding</keyword>
<dbReference type="SMART" id="SM00436">
    <property type="entry name" value="TOP1Bc"/>
    <property type="match status" value="1"/>
</dbReference>
<dbReference type="SUPFAM" id="SSF56712">
    <property type="entry name" value="Prokaryotic type I DNA topoisomerase"/>
    <property type="match status" value="1"/>
</dbReference>
<evidence type="ECO:0000313" key="14">
    <source>
        <dbReference type="Proteomes" id="UP001321786"/>
    </source>
</evidence>
<dbReference type="InterPro" id="IPR028612">
    <property type="entry name" value="Topoisom_1_IA"/>
</dbReference>
<dbReference type="InterPro" id="IPR013824">
    <property type="entry name" value="Topo_IA_cen_sub1"/>
</dbReference>
<dbReference type="InterPro" id="IPR013498">
    <property type="entry name" value="Topo_IA_Znf"/>
</dbReference>
<dbReference type="PROSITE" id="PS00396">
    <property type="entry name" value="TOPO_IA_1"/>
    <property type="match status" value="1"/>
</dbReference>
<feature type="site" description="Interaction with DNA" evidence="10">
    <location>
        <position position="139"/>
    </location>
</feature>
<feature type="site" description="Interaction with DNA" evidence="10">
    <location>
        <position position="155"/>
    </location>
</feature>
<dbReference type="Gene3D" id="1.10.290.10">
    <property type="entry name" value="Topoisomerase I, domain 4"/>
    <property type="match status" value="1"/>
</dbReference>
<dbReference type="PANTHER" id="PTHR42785:SF1">
    <property type="entry name" value="DNA TOPOISOMERASE"/>
    <property type="match status" value="1"/>
</dbReference>
<dbReference type="Proteomes" id="UP001321786">
    <property type="component" value="Chromosome"/>
</dbReference>
<dbReference type="GO" id="GO:0005694">
    <property type="term" value="C:chromosome"/>
    <property type="evidence" value="ECO:0007669"/>
    <property type="project" value="InterPro"/>
</dbReference>
<dbReference type="PRINTS" id="PR00417">
    <property type="entry name" value="PRTPISMRASEI"/>
</dbReference>
<comment type="similarity">
    <text evidence="2 10">Belongs to the type IA topoisomerase family.</text>
</comment>
<accession>A0AAU9EF65</accession>
<keyword evidence="5" id="KW-0862">Zinc</keyword>
<evidence type="ECO:0000256" key="2">
    <source>
        <dbReference type="ARBA" id="ARBA00009446"/>
    </source>
</evidence>
<feature type="domain" description="Topo IA-type catalytic" evidence="12">
    <location>
        <begin position="129"/>
        <end position="554"/>
    </location>
</feature>
<dbReference type="GO" id="GO:0003917">
    <property type="term" value="F:DNA topoisomerase type I (single strand cut, ATP-independent) activity"/>
    <property type="evidence" value="ECO:0007669"/>
    <property type="project" value="UniProtKB-UniRule"/>
</dbReference>
<reference evidence="13 14" key="1">
    <citation type="submission" date="2023-08" db="EMBL/GenBank/DDBJ databases">
        <title>Helicovermis profunda gen. nov., sp. nov., a novel mesophilic, fermentative bacterium within the Bacillota from a deep-sea hydrothermal vent chimney.</title>
        <authorList>
            <person name="Miyazaki U."/>
            <person name="Mizutani D."/>
            <person name="Hashimoto Y."/>
            <person name="Tame A."/>
            <person name="Sawayama S."/>
            <person name="Miyazaki J."/>
            <person name="Takai K."/>
            <person name="Nakagawa S."/>
        </authorList>
    </citation>
    <scope>NUCLEOTIDE SEQUENCE [LARGE SCALE GENOMIC DNA]</scope>
    <source>
        <strain evidence="13 14">S502</strain>
    </source>
</reference>
<feature type="domain" description="Toprim" evidence="11">
    <location>
        <begin position="3"/>
        <end position="113"/>
    </location>
</feature>
<comment type="catalytic activity">
    <reaction evidence="1 10">
        <text>ATP-independent breakage of single-stranded DNA, followed by passage and rejoining.</text>
        <dbReference type="EC" id="5.6.2.1"/>
    </reaction>
</comment>
<dbReference type="HAMAP" id="MF_00952">
    <property type="entry name" value="Topoisom_1_prok"/>
    <property type="match status" value="1"/>
</dbReference>
<evidence type="ECO:0000256" key="4">
    <source>
        <dbReference type="ARBA" id="ARBA00022771"/>
    </source>
</evidence>
<dbReference type="KEGG" id="hprf:HLPR_17180"/>
<dbReference type="Pfam" id="PF01396">
    <property type="entry name" value="Zn_ribbon_Top1"/>
    <property type="match status" value="3"/>
</dbReference>
<dbReference type="InterPro" id="IPR013826">
    <property type="entry name" value="Topo_IA_cen_sub3"/>
</dbReference>
<dbReference type="Gene3D" id="1.10.460.10">
    <property type="entry name" value="Topoisomerase I, domain 2"/>
    <property type="match status" value="1"/>
</dbReference>
<evidence type="ECO:0000256" key="7">
    <source>
        <dbReference type="ARBA" id="ARBA00023029"/>
    </source>
</evidence>
<dbReference type="Gene3D" id="3.40.50.140">
    <property type="match status" value="1"/>
</dbReference>
<protein>
    <recommendedName>
        <fullName evidence="10">DNA topoisomerase 1</fullName>
        <ecNumber evidence="10">5.6.2.1</ecNumber>
    </recommendedName>
    <alternativeName>
        <fullName evidence="10">DNA topoisomerase I</fullName>
    </alternativeName>
</protein>
<dbReference type="PROSITE" id="PS50880">
    <property type="entry name" value="TOPRIM"/>
    <property type="match status" value="1"/>
</dbReference>
<dbReference type="EC" id="5.6.2.1" evidence="10"/>
<organism evidence="13 14">
    <name type="scientific">Helicovermis profundi</name>
    <dbReference type="NCBI Taxonomy" id="3065157"/>
    <lineage>
        <taxon>Bacteria</taxon>
        <taxon>Bacillati</taxon>
        <taxon>Bacillota</taxon>
        <taxon>Clostridia</taxon>
        <taxon>Helicovermis</taxon>
    </lineage>
</organism>
<dbReference type="InterPro" id="IPR003602">
    <property type="entry name" value="Topo_IA_DNA-bd_dom"/>
</dbReference>
<feature type="region of interest" description="Interaction with DNA" evidence="10">
    <location>
        <begin position="163"/>
        <end position="168"/>
    </location>
</feature>
<dbReference type="SUPFAM" id="SSF57783">
    <property type="entry name" value="Zinc beta-ribbon"/>
    <property type="match status" value="1"/>
</dbReference>
<dbReference type="InterPro" id="IPR000380">
    <property type="entry name" value="Topo_IA"/>
</dbReference>
<dbReference type="InterPro" id="IPR006171">
    <property type="entry name" value="TOPRIM_dom"/>
</dbReference>
<dbReference type="Gene3D" id="3.30.65.10">
    <property type="entry name" value="Bacterial Topoisomerase I, domain 1"/>
    <property type="match status" value="2"/>
</dbReference>
<dbReference type="PROSITE" id="PS52039">
    <property type="entry name" value="TOPO_IA_2"/>
    <property type="match status" value="1"/>
</dbReference>
<evidence type="ECO:0000259" key="11">
    <source>
        <dbReference type="PROSITE" id="PS50880"/>
    </source>
</evidence>
<keyword evidence="3" id="KW-0479">Metal-binding</keyword>
<dbReference type="GO" id="GO:0006265">
    <property type="term" value="P:DNA topological change"/>
    <property type="evidence" value="ECO:0007669"/>
    <property type="project" value="UniProtKB-UniRule"/>
</dbReference>
<dbReference type="InterPro" id="IPR023405">
    <property type="entry name" value="Topo_IA_core_domain"/>
</dbReference>
<keyword evidence="6" id="KW-0460">Magnesium</keyword>
<dbReference type="SMART" id="SM00493">
    <property type="entry name" value="TOPRIM"/>
    <property type="match status" value="1"/>
</dbReference>
<evidence type="ECO:0000256" key="6">
    <source>
        <dbReference type="ARBA" id="ARBA00022842"/>
    </source>
</evidence>
<dbReference type="GO" id="GO:0003677">
    <property type="term" value="F:DNA binding"/>
    <property type="evidence" value="ECO:0007669"/>
    <property type="project" value="UniProtKB-KW"/>
</dbReference>
<evidence type="ECO:0000313" key="13">
    <source>
        <dbReference type="EMBL" id="BEP29387.1"/>
    </source>
</evidence>
<evidence type="ECO:0000256" key="9">
    <source>
        <dbReference type="ARBA" id="ARBA00023235"/>
    </source>
</evidence>
<dbReference type="InterPro" id="IPR013497">
    <property type="entry name" value="Topo_IA_cen"/>
</dbReference>
<evidence type="ECO:0000256" key="5">
    <source>
        <dbReference type="ARBA" id="ARBA00022833"/>
    </source>
</evidence>
<dbReference type="InterPro" id="IPR034149">
    <property type="entry name" value="TOPRIM_TopoI"/>
</dbReference>
<dbReference type="NCBIfam" id="TIGR01051">
    <property type="entry name" value="topA_bact"/>
    <property type="match status" value="1"/>
</dbReference>
<dbReference type="InterPro" id="IPR003601">
    <property type="entry name" value="Topo_IA_2"/>
</dbReference>
<feature type="site" description="Interaction with DNA" evidence="10">
    <location>
        <position position="33"/>
    </location>
</feature>
<sequence length="694" mass="79272">MGKYLVIVESPAKAKTIEKFLGKNYTVKASVGHVRDLPKSKMGIDIENDFEPNYITIRGKGPVVKELRKAAKKAEKIFLATDPDREGEAIAWHLSFMLGIDIKEKCRVEFHEITKDAIRAAIKKPKEINMKLVDAQQARRILDRLVGYSISPILWNKVKKGLSAGRVQSVATKLIVDREESIKAFNSEEYWSVHASLLNKLSELSVYDLALKNNKKIEIKSIEEAENIKKDISENDFIVESVEKKVKKRSPYACFTTSSLQQEAANRYGFSTKKTMIIAQQLYEGINIKKNGTIGLITYMRTDSTRISNEAKEELSSFIVENLSEDYLKKSVKKTTKKKTTQDAHEAIRPTSVLRIPLEIEGSLSKDQYKLYKLIWERFVASQMADALYDSISVKVKNGEYLFKSSGSKLKFDGFLKIYSYSATKDKEIAEVQVNEKLKSKNIDLDQHFTQPPARYTEASLVKYMEENGIGRPSTYAPTIGTIIGRGYIEREKKSLKPTELAYIINEIIVNYFTSIVSVDFTASLENNLDNVENDELEWKSIIRDFYSPFKEMLEHADKELDKIDLTEETDIVCEKCGAFMNIKHGRYGKFLACSNYPECSNTKAILKEIGVHCPKCESGQVVERKTRKYKTFYGCSTFPDCNFVSWNRPIGRLCPICSDVLVERKTKKIHRIECANKECKYIEEINNDEKQEA</sequence>
<evidence type="ECO:0000256" key="8">
    <source>
        <dbReference type="ARBA" id="ARBA00023125"/>
    </source>
</evidence>
<dbReference type="EMBL" id="AP028654">
    <property type="protein sequence ID" value="BEP29387.1"/>
    <property type="molecule type" value="Genomic_DNA"/>
</dbReference>
<dbReference type="Gene3D" id="2.70.20.10">
    <property type="entry name" value="Topoisomerase I, domain 3"/>
    <property type="match status" value="1"/>
</dbReference>
<dbReference type="SMART" id="SM00437">
    <property type="entry name" value="TOP1Ac"/>
    <property type="match status" value="1"/>
</dbReference>
<dbReference type="CDD" id="cd00186">
    <property type="entry name" value="TOP1Ac"/>
    <property type="match status" value="1"/>
</dbReference>
<feature type="site" description="Interaction with DNA" evidence="10">
    <location>
        <position position="301"/>
    </location>
</feature>
<evidence type="ECO:0000256" key="10">
    <source>
        <dbReference type="HAMAP-Rule" id="MF_00952"/>
    </source>
</evidence>
<feature type="site" description="Interaction with DNA" evidence="10">
    <location>
        <position position="140"/>
    </location>
</feature>
<evidence type="ECO:0000256" key="3">
    <source>
        <dbReference type="ARBA" id="ARBA00022723"/>
    </source>
</evidence>
<dbReference type="GO" id="GO:0008270">
    <property type="term" value="F:zinc ion binding"/>
    <property type="evidence" value="ECO:0007669"/>
    <property type="project" value="UniProtKB-KW"/>
</dbReference>
<dbReference type="Pfam" id="PF01751">
    <property type="entry name" value="Toprim"/>
    <property type="match status" value="1"/>
</dbReference>
<dbReference type="AlphaFoldDB" id="A0AAU9EF65"/>
<dbReference type="InterPro" id="IPR023406">
    <property type="entry name" value="Topo_IA_AS"/>
</dbReference>
<keyword evidence="7 10" id="KW-0799">Topoisomerase</keyword>
<gene>
    <name evidence="10 13" type="primary">topA</name>
    <name evidence="13" type="ORF">HLPR_17180</name>
</gene>
<feature type="active site" description="O-(5'-phospho-DNA)-tyrosine intermediate" evidence="10">
    <location>
        <position position="299"/>
    </location>
</feature>
<keyword evidence="14" id="KW-1185">Reference proteome</keyword>
<evidence type="ECO:0000256" key="1">
    <source>
        <dbReference type="ARBA" id="ARBA00000213"/>
    </source>
</evidence>
<keyword evidence="4" id="KW-0863">Zinc-finger</keyword>
<dbReference type="RefSeq" id="WP_338535025.1">
    <property type="nucleotide sequence ID" value="NZ_AP028654.1"/>
</dbReference>
<dbReference type="CDD" id="cd03363">
    <property type="entry name" value="TOPRIM_TopoIA_TopoI"/>
    <property type="match status" value="1"/>
</dbReference>
<feature type="site" description="Interaction with DNA" evidence="10">
    <location>
        <position position="143"/>
    </location>
</feature>
<comment type="subunit">
    <text evidence="10">Monomer.</text>
</comment>
<name>A0AAU9EF65_9FIRM</name>
<feature type="site" description="Interaction with DNA" evidence="10">
    <location>
        <position position="486"/>
    </location>
</feature>
<dbReference type="Pfam" id="PF01131">
    <property type="entry name" value="Topoisom_bac"/>
    <property type="match status" value="1"/>
</dbReference>
<keyword evidence="9 10" id="KW-0413">Isomerase</keyword>
<dbReference type="PANTHER" id="PTHR42785">
    <property type="entry name" value="DNA TOPOISOMERASE, TYPE IA, CORE"/>
    <property type="match status" value="1"/>
</dbReference>
<proteinExistence type="inferred from homology"/>
<evidence type="ECO:0000259" key="12">
    <source>
        <dbReference type="PROSITE" id="PS52039"/>
    </source>
</evidence>
<dbReference type="InterPro" id="IPR013825">
    <property type="entry name" value="Topo_IA_cen_sub2"/>
</dbReference>
<dbReference type="InterPro" id="IPR005733">
    <property type="entry name" value="TopoI_bac-type"/>
</dbReference>